<dbReference type="InterPro" id="IPR037523">
    <property type="entry name" value="VOC_core"/>
</dbReference>
<dbReference type="Proteomes" id="UP000050417">
    <property type="component" value="Unassembled WGS sequence"/>
</dbReference>
<sequence>MVTYIGPLMVVEDMARARGFYEDLLGQKVKFDFGENVQFEGGFSLHLKAHFQALLGGAETFPVCRRAHWGEIYFELDDLETLFQRLSNARVEFIHAIREQPWGQRVMRFYDPDGHIIEVGESLQAVVWRFYQQGLPIEQISEKSAMPRAFVEQVIRERS</sequence>
<organism evidence="2 3">
    <name type="scientific">Ornatilinea apprima</name>
    <dbReference type="NCBI Taxonomy" id="1134406"/>
    <lineage>
        <taxon>Bacteria</taxon>
        <taxon>Bacillati</taxon>
        <taxon>Chloroflexota</taxon>
        <taxon>Anaerolineae</taxon>
        <taxon>Anaerolineales</taxon>
        <taxon>Anaerolineaceae</taxon>
        <taxon>Ornatilinea</taxon>
    </lineage>
</organism>
<protein>
    <recommendedName>
        <fullName evidence="1">VOC domain-containing protein</fullName>
    </recommendedName>
</protein>
<accession>A0A0P6XNK8</accession>
<dbReference type="InterPro" id="IPR025870">
    <property type="entry name" value="Glyoxalase-like_dom"/>
</dbReference>
<dbReference type="InterPro" id="IPR029068">
    <property type="entry name" value="Glyas_Bleomycin-R_OHBP_Dase"/>
</dbReference>
<dbReference type="SUPFAM" id="SSF54593">
    <property type="entry name" value="Glyoxalase/Bleomycin resistance protein/Dihydroxybiphenyl dioxygenase"/>
    <property type="match status" value="1"/>
</dbReference>
<comment type="caution">
    <text evidence="2">The sequence shown here is derived from an EMBL/GenBank/DDBJ whole genome shotgun (WGS) entry which is preliminary data.</text>
</comment>
<keyword evidence="3" id="KW-1185">Reference proteome</keyword>
<dbReference type="PROSITE" id="PS51819">
    <property type="entry name" value="VOC"/>
    <property type="match status" value="1"/>
</dbReference>
<dbReference type="STRING" id="1134406.ADN00_09625"/>
<feature type="domain" description="VOC" evidence="1">
    <location>
        <begin position="1"/>
        <end position="122"/>
    </location>
</feature>
<proteinExistence type="predicted"/>
<dbReference type="AlphaFoldDB" id="A0A0P6XNK8"/>
<dbReference type="Gene3D" id="3.10.180.10">
    <property type="entry name" value="2,3-Dihydroxybiphenyl 1,2-Dioxygenase, domain 1"/>
    <property type="match status" value="1"/>
</dbReference>
<reference evidence="2 3" key="1">
    <citation type="submission" date="2015-07" db="EMBL/GenBank/DDBJ databases">
        <title>Genome sequence of Ornatilinea apprima DSM 23815.</title>
        <authorList>
            <person name="Hemp J."/>
            <person name="Ward L.M."/>
            <person name="Pace L.A."/>
            <person name="Fischer W.W."/>
        </authorList>
    </citation>
    <scope>NUCLEOTIDE SEQUENCE [LARGE SCALE GENOMIC DNA]</scope>
    <source>
        <strain evidence="2 3">P3M-1</strain>
    </source>
</reference>
<evidence type="ECO:0000259" key="1">
    <source>
        <dbReference type="PROSITE" id="PS51819"/>
    </source>
</evidence>
<dbReference type="Pfam" id="PF12681">
    <property type="entry name" value="Glyoxalase_2"/>
    <property type="match status" value="1"/>
</dbReference>
<gene>
    <name evidence="2" type="ORF">ADN00_09625</name>
</gene>
<name>A0A0P6XNK8_9CHLR</name>
<dbReference type="EMBL" id="LGCL01000024">
    <property type="protein sequence ID" value="KPL76855.1"/>
    <property type="molecule type" value="Genomic_DNA"/>
</dbReference>
<evidence type="ECO:0000313" key="3">
    <source>
        <dbReference type="Proteomes" id="UP000050417"/>
    </source>
</evidence>
<evidence type="ECO:0000313" key="2">
    <source>
        <dbReference type="EMBL" id="KPL76855.1"/>
    </source>
</evidence>
<dbReference type="PATRIC" id="fig|1134406.4.peg.2381"/>
<dbReference type="OrthoDB" id="164893at2"/>